<evidence type="ECO:0000256" key="1">
    <source>
        <dbReference type="SAM" id="MobiDB-lite"/>
    </source>
</evidence>
<sequence length="231" mass="26156">MALNRLIGTPHVDPQPFIDTMKKPPYRDIRHTLRGPSSVARWTWHQQCRNHVSLPYAHLSRATTDCACLVPEKHVTHVTRERVCLVYALMTRMTINVGVVIKNVSKRARGVAMKKTKEPEGINGPVLSFNEHNARIDNMLSHLYDMQSSTSLLRMNGVTEEQLQQLNMDYPMSEHSRALCRVGPGYEEPLDDDVVTEDQMARVDSDIESSDDDDEDSEMGEAALVPTDNKE</sequence>
<dbReference type="EMBL" id="JACEIK010004837">
    <property type="protein sequence ID" value="MCD9646558.1"/>
    <property type="molecule type" value="Genomic_DNA"/>
</dbReference>
<organism evidence="2 3">
    <name type="scientific">Datura stramonium</name>
    <name type="common">Jimsonweed</name>
    <name type="synonym">Common thornapple</name>
    <dbReference type="NCBI Taxonomy" id="4076"/>
    <lineage>
        <taxon>Eukaryota</taxon>
        <taxon>Viridiplantae</taxon>
        <taxon>Streptophyta</taxon>
        <taxon>Embryophyta</taxon>
        <taxon>Tracheophyta</taxon>
        <taxon>Spermatophyta</taxon>
        <taxon>Magnoliopsida</taxon>
        <taxon>eudicotyledons</taxon>
        <taxon>Gunneridae</taxon>
        <taxon>Pentapetalae</taxon>
        <taxon>asterids</taxon>
        <taxon>lamiids</taxon>
        <taxon>Solanales</taxon>
        <taxon>Solanaceae</taxon>
        <taxon>Solanoideae</taxon>
        <taxon>Datureae</taxon>
        <taxon>Datura</taxon>
    </lineage>
</organism>
<name>A0ABS8VGY6_DATST</name>
<reference evidence="2 3" key="1">
    <citation type="journal article" date="2021" name="BMC Genomics">
        <title>Datura genome reveals duplications of psychoactive alkaloid biosynthetic genes and high mutation rate following tissue culture.</title>
        <authorList>
            <person name="Rajewski A."/>
            <person name="Carter-House D."/>
            <person name="Stajich J."/>
            <person name="Litt A."/>
        </authorList>
    </citation>
    <scope>NUCLEOTIDE SEQUENCE [LARGE SCALE GENOMIC DNA]</scope>
    <source>
        <strain evidence="2">AR-01</strain>
    </source>
</reference>
<evidence type="ECO:0000313" key="3">
    <source>
        <dbReference type="Proteomes" id="UP000823775"/>
    </source>
</evidence>
<gene>
    <name evidence="2" type="ORF">HAX54_036478</name>
</gene>
<feature type="compositionally biased region" description="Acidic residues" evidence="1">
    <location>
        <begin position="206"/>
        <end position="219"/>
    </location>
</feature>
<evidence type="ECO:0000313" key="2">
    <source>
        <dbReference type="EMBL" id="MCD9646558.1"/>
    </source>
</evidence>
<comment type="caution">
    <text evidence="2">The sequence shown here is derived from an EMBL/GenBank/DDBJ whole genome shotgun (WGS) entry which is preliminary data.</text>
</comment>
<keyword evidence="3" id="KW-1185">Reference proteome</keyword>
<dbReference type="Proteomes" id="UP000823775">
    <property type="component" value="Unassembled WGS sequence"/>
</dbReference>
<feature type="region of interest" description="Disordered" evidence="1">
    <location>
        <begin position="186"/>
        <end position="231"/>
    </location>
</feature>
<protein>
    <submittedName>
        <fullName evidence="2">Uncharacterized protein</fullName>
    </submittedName>
</protein>
<proteinExistence type="predicted"/>
<accession>A0ABS8VGY6</accession>